<evidence type="ECO:0000313" key="15">
    <source>
        <dbReference type="Proteomes" id="UP001280121"/>
    </source>
</evidence>
<keyword evidence="3" id="KW-0805">Transcription regulation</keyword>
<dbReference type="InterPro" id="IPR042160">
    <property type="entry name" value="HD-Zip_IV"/>
</dbReference>
<evidence type="ECO:0000256" key="3">
    <source>
        <dbReference type="ARBA" id="ARBA00023015"/>
    </source>
</evidence>
<reference evidence="14" key="1">
    <citation type="journal article" date="2023" name="Plant J.">
        <title>Genome sequences and population genomics provide insights into the demographic history, inbreeding, and mutation load of two 'living fossil' tree species of Dipteronia.</title>
        <authorList>
            <person name="Feng Y."/>
            <person name="Comes H.P."/>
            <person name="Chen J."/>
            <person name="Zhu S."/>
            <person name="Lu R."/>
            <person name="Zhang X."/>
            <person name="Li P."/>
            <person name="Qiu J."/>
            <person name="Olsen K.M."/>
            <person name="Qiu Y."/>
        </authorList>
    </citation>
    <scope>NUCLEOTIDE SEQUENCE</scope>
    <source>
        <strain evidence="14">KIB01</strain>
    </source>
</reference>
<feature type="region of interest" description="Disordered" evidence="11">
    <location>
        <begin position="1"/>
        <end position="31"/>
    </location>
</feature>
<dbReference type="InterPro" id="IPR001356">
    <property type="entry name" value="HD"/>
</dbReference>
<protein>
    <submittedName>
        <fullName evidence="14">Uncharacterized protein</fullName>
    </submittedName>
</protein>
<dbReference type="SUPFAM" id="SSF46689">
    <property type="entry name" value="Homeodomain-like"/>
    <property type="match status" value="1"/>
</dbReference>
<comment type="similarity">
    <text evidence="2">Belongs to the HD-ZIP homeobox family. Class IV subfamily.</text>
</comment>
<dbReference type="Pfam" id="PF00046">
    <property type="entry name" value="Homeodomain"/>
    <property type="match status" value="1"/>
</dbReference>
<keyword evidence="4" id="KW-0175">Coiled coil</keyword>
<evidence type="ECO:0000256" key="8">
    <source>
        <dbReference type="ARBA" id="ARBA00023242"/>
    </source>
</evidence>
<feature type="DNA-binding region" description="Homeobox" evidence="9">
    <location>
        <begin position="24"/>
        <end position="83"/>
    </location>
</feature>
<dbReference type="Gene3D" id="3.30.530.20">
    <property type="match status" value="1"/>
</dbReference>
<dbReference type="CDD" id="cd08875">
    <property type="entry name" value="START_ArGLABRA2_like"/>
    <property type="match status" value="1"/>
</dbReference>
<evidence type="ECO:0000256" key="4">
    <source>
        <dbReference type="ARBA" id="ARBA00023054"/>
    </source>
</evidence>
<feature type="compositionally biased region" description="Gly residues" evidence="11">
    <location>
        <begin position="1"/>
        <end position="11"/>
    </location>
</feature>
<evidence type="ECO:0000259" key="13">
    <source>
        <dbReference type="PROSITE" id="PS50848"/>
    </source>
</evidence>
<dbReference type="SMART" id="SM00234">
    <property type="entry name" value="START"/>
    <property type="match status" value="1"/>
</dbReference>
<evidence type="ECO:0000256" key="10">
    <source>
        <dbReference type="RuleBase" id="RU000682"/>
    </source>
</evidence>
<dbReference type="SMART" id="SM00389">
    <property type="entry name" value="HOX"/>
    <property type="match status" value="1"/>
</dbReference>
<dbReference type="InterPro" id="IPR057993">
    <property type="entry name" value="HD-Zip_IV_C"/>
</dbReference>
<proteinExistence type="inferred from homology"/>
<keyword evidence="15" id="KW-1185">Reference proteome</keyword>
<comment type="subcellular location">
    <subcellularLocation>
        <location evidence="1 9 10">Nucleus</location>
    </subcellularLocation>
</comment>
<dbReference type="AlphaFoldDB" id="A0AAD9X4D5"/>
<dbReference type="EMBL" id="JANJYI010000004">
    <property type="protein sequence ID" value="KAK2652606.1"/>
    <property type="molecule type" value="Genomic_DNA"/>
</dbReference>
<dbReference type="PROSITE" id="PS50071">
    <property type="entry name" value="HOMEOBOX_2"/>
    <property type="match status" value="1"/>
</dbReference>
<evidence type="ECO:0000256" key="11">
    <source>
        <dbReference type="SAM" id="MobiDB-lite"/>
    </source>
</evidence>
<evidence type="ECO:0000313" key="14">
    <source>
        <dbReference type="EMBL" id="KAK2652606.1"/>
    </source>
</evidence>
<evidence type="ECO:0000256" key="1">
    <source>
        <dbReference type="ARBA" id="ARBA00004123"/>
    </source>
</evidence>
<evidence type="ECO:0000256" key="6">
    <source>
        <dbReference type="ARBA" id="ARBA00023155"/>
    </source>
</evidence>
<dbReference type="GO" id="GO:0008289">
    <property type="term" value="F:lipid binding"/>
    <property type="evidence" value="ECO:0007669"/>
    <property type="project" value="InterPro"/>
</dbReference>
<keyword evidence="8 9" id="KW-0539">Nucleus</keyword>
<feature type="domain" description="Homeobox" evidence="12">
    <location>
        <begin position="22"/>
        <end position="82"/>
    </location>
</feature>
<keyword evidence="5 9" id="KW-0238">DNA-binding</keyword>
<dbReference type="InterPro" id="IPR023393">
    <property type="entry name" value="START-like_dom_sf"/>
</dbReference>
<dbReference type="GO" id="GO:0003677">
    <property type="term" value="F:DNA binding"/>
    <property type="evidence" value="ECO:0007669"/>
    <property type="project" value="UniProtKB-UniRule"/>
</dbReference>
<dbReference type="Proteomes" id="UP001280121">
    <property type="component" value="Unassembled WGS sequence"/>
</dbReference>
<dbReference type="FunFam" id="1.10.10.60:FF:000229">
    <property type="entry name" value="Homeobox-leucine zipper protein HDG1"/>
    <property type="match status" value="1"/>
</dbReference>
<dbReference type="InterPro" id="IPR002913">
    <property type="entry name" value="START_lipid-bd_dom"/>
</dbReference>
<gene>
    <name evidence="14" type="ORF">Ddye_012462</name>
</gene>
<feature type="domain" description="START" evidence="13">
    <location>
        <begin position="225"/>
        <end position="460"/>
    </location>
</feature>
<comment type="caution">
    <text evidence="14">The sequence shown here is derived from an EMBL/GenBank/DDBJ whole genome shotgun (WGS) entry which is preliminary data.</text>
</comment>
<dbReference type="PROSITE" id="PS50848">
    <property type="entry name" value="START"/>
    <property type="match status" value="1"/>
</dbReference>
<dbReference type="GO" id="GO:0005634">
    <property type="term" value="C:nucleus"/>
    <property type="evidence" value="ECO:0007669"/>
    <property type="project" value="UniProtKB-SubCell"/>
</dbReference>
<sequence length="721" mass="80090">MEFPMGSGGNNSGDEEASNISSSRKKSYHRHTAQQILHLESFFKECPHPDDNQRRQLGRDLGLDPKQIKFWFQNKRTQTKAQTDRADNSALRNQNERIYCENMAIREALKNVICPSCGGPPFGEEAREHSLQILQLENAHLKDEASCHLHDKVSKILSKYIGRSPIEASMPSIIGSTVDMQPPSFPASDIFVGHELEIDQNPGTTADHIIGILLISMVYLVDVNLKMEKAVMAQTVANATDELIRLLGVNEPLWVTSNNSSEGKYVIHHDSYEKIFPRYCHLKIPQARIESSKYSGIVSMNALQLDKYANIFPTIVSKAKRIHVLDDGMPGTRNGCYLLMHMEMHILSPLVPLREFYILRHCQQLELGLWVIVDVSYDWAKLEKEDDPSTSRAWKLPSGCMIQDLANGCSNITWIEHVEVDDKSQTHRLYRDLICGNSSCAYGAERWIVTLQRMSEKFGFAIMDTPPTYHDLGGGTISSQGRKSLMKLSHVMVKSFSGILSMSGKMDFPQLSEVNNSGVRVSVRTATAFDPGQPNGTIVSAATSLWIPLPPEAVFNFLSDVKMRIQWDVLCHTIPVQEIASFSNGAHPGNLVSILRCYWEQPFVQTDNNIMMIQESCIDSLGSMVIYAPIDIPSLNQAISGGDSSWRIPILPSGFIISGDGRPDTTGGGGGSLLTVAFQILISSPKSPDDHFNMEAVATVHTLISSTVQRIKASLNCSDLV</sequence>
<dbReference type="Pfam" id="PF01852">
    <property type="entry name" value="START"/>
    <property type="match status" value="1"/>
</dbReference>
<keyword evidence="6 9" id="KW-0371">Homeobox</keyword>
<evidence type="ECO:0000256" key="2">
    <source>
        <dbReference type="ARBA" id="ARBA00006789"/>
    </source>
</evidence>
<dbReference type="Gene3D" id="1.10.10.60">
    <property type="entry name" value="Homeodomain-like"/>
    <property type="match status" value="1"/>
</dbReference>
<dbReference type="Pfam" id="PF25797">
    <property type="entry name" value="PDF2_C"/>
    <property type="match status" value="1"/>
</dbReference>
<keyword evidence="7" id="KW-0804">Transcription</keyword>
<dbReference type="InterPro" id="IPR009057">
    <property type="entry name" value="Homeodomain-like_sf"/>
</dbReference>
<dbReference type="PANTHER" id="PTHR45654">
    <property type="entry name" value="HOMEOBOX-LEUCINE ZIPPER PROTEIN MERISTEM L1"/>
    <property type="match status" value="1"/>
</dbReference>
<dbReference type="CDD" id="cd00086">
    <property type="entry name" value="homeodomain"/>
    <property type="match status" value="1"/>
</dbReference>
<dbReference type="SUPFAM" id="SSF55961">
    <property type="entry name" value="Bet v1-like"/>
    <property type="match status" value="2"/>
</dbReference>
<organism evidence="14 15">
    <name type="scientific">Dipteronia dyeriana</name>
    <dbReference type="NCBI Taxonomy" id="168575"/>
    <lineage>
        <taxon>Eukaryota</taxon>
        <taxon>Viridiplantae</taxon>
        <taxon>Streptophyta</taxon>
        <taxon>Embryophyta</taxon>
        <taxon>Tracheophyta</taxon>
        <taxon>Spermatophyta</taxon>
        <taxon>Magnoliopsida</taxon>
        <taxon>eudicotyledons</taxon>
        <taxon>Gunneridae</taxon>
        <taxon>Pentapetalae</taxon>
        <taxon>rosids</taxon>
        <taxon>malvids</taxon>
        <taxon>Sapindales</taxon>
        <taxon>Sapindaceae</taxon>
        <taxon>Hippocastanoideae</taxon>
        <taxon>Acereae</taxon>
        <taxon>Dipteronia</taxon>
    </lineage>
</organism>
<evidence type="ECO:0000256" key="5">
    <source>
        <dbReference type="ARBA" id="ARBA00023125"/>
    </source>
</evidence>
<accession>A0AAD9X4D5</accession>
<name>A0AAD9X4D5_9ROSI</name>
<evidence type="ECO:0000256" key="9">
    <source>
        <dbReference type="PROSITE-ProRule" id="PRU00108"/>
    </source>
</evidence>
<dbReference type="PANTHER" id="PTHR45654:SF9">
    <property type="entry name" value="HOMEOBOX-LEUCINE ZIPPER PROTEIN HDG10-RELATED"/>
    <property type="match status" value="1"/>
</dbReference>
<evidence type="ECO:0000259" key="12">
    <source>
        <dbReference type="PROSITE" id="PS50071"/>
    </source>
</evidence>
<evidence type="ECO:0000256" key="7">
    <source>
        <dbReference type="ARBA" id="ARBA00023163"/>
    </source>
</evidence>